<comment type="caution">
    <text evidence="5">The sequence shown here is derived from an EMBL/GenBank/DDBJ whole genome shotgun (WGS) entry which is preliminary data.</text>
</comment>
<evidence type="ECO:0000313" key="6">
    <source>
        <dbReference type="Proteomes" id="UP000242188"/>
    </source>
</evidence>
<gene>
    <name evidence="5" type="ORF">KP79_PYT26182</name>
</gene>
<dbReference type="SUPFAM" id="SSF52540">
    <property type="entry name" value="P-loop containing nucleoside triphosphate hydrolases"/>
    <property type="match status" value="1"/>
</dbReference>
<dbReference type="CDD" id="cd01852">
    <property type="entry name" value="AIG1"/>
    <property type="match status" value="1"/>
</dbReference>
<feature type="domain" description="AIG1-type G" evidence="4">
    <location>
        <begin position="13"/>
        <end position="217"/>
    </location>
</feature>
<evidence type="ECO:0000256" key="2">
    <source>
        <dbReference type="ARBA" id="ARBA00022741"/>
    </source>
</evidence>
<dbReference type="STRING" id="6573.A0A210QFB0"/>
<accession>A0A210QFB0</accession>
<dbReference type="OrthoDB" id="431287at2759"/>
<dbReference type="GO" id="GO:0005525">
    <property type="term" value="F:GTP binding"/>
    <property type="evidence" value="ECO:0007669"/>
    <property type="project" value="UniProtKB-KW"/>
</dbReference>
<keyword evidence="2" id="KW-0547">Nucleotide-binding</keyword>
<dbReference type="PROSITE" id="PS51720">
    <property type="entry name" value="G_AIG1"/>
    <property type="match status" value="1"/>
</dbReference>
<name>A0A210QFB0_MIZYE</name>
<dbReference type="InterPro" id="IPR006703">
    <property type="entry name" value="G_AIG1"/>
</dbReference>
<dbReference type="AlphaFoldDB" id="A0A210QFB0"/>
<dbReference type="PANTHER" id="PTHR10903:SF184">
    <property type="entry name" value="GTP-BINDING PROTEIN A"/>
    <property type="match status" value="1"/>
</dbReference>
<reference evidence="5 6" key="1">
    <citation type="journal article" date="2017" name="Nat. Ecol. Evol.">
        <title>Scallop genome provides insights into evolution of bilaterian karyotype and development.</title>
        <authorList>
            <person name="Wang S."/>
            <person name="Zhang J."/>
            <person name="Jiao W."/>
            <person name="Li J."/>
            <person name="Xun X."/>
            <person name="Sun Y."/>
            <person name="Guo X."/>
            <person name="Huan P."/>
            <person name="Dong B."/>
            <person name="Zhang L."/>
            <person name="Hu X."/>
            <person name="Sun X."/>
            <person name="Wang J."/>
            <person name="Zhao C."/>
            <person name="Wang Y."/>
            <person name="Wang D."/>
            <person name="Huang X."/>
            <person name="Wang R."/>
            <person name="Lv J."/>
            <person name="Li Y."/>
            <person name="Zhang Z."/>
            <person name="Liu B."/>
            <person name="Lu W."/>
            <person name="Hui Y."/>
            <person name="Liang J."/>
            <person name="Zhou Z."/>
            <person name="Hou R."/>
            <person name="Li X."/>
            <person name="Liu Y."/>
            <person name="Li H."/>
            <person name="Ning X."/>
            <person name="Lin Y."/>
            <person name="Zhao L."/>
            <person name="Xing Q."/>
            <person name="Dou J."/>
            <person name="Li Y."/>
            <person name="Mao J."/>
            <person name="Guo H."/>
            <person name="Dou H."/>
            <person name="Li T."/>
            <person name="Mu C."/>
            <person name="Jiang W."/>
            <person name="Fu Q."/>
            <person name="Fu X."/>
            <person name="Miao Y."/>
            <person name="Liu J."/>
            <person name="Yu Q."/>
            <person name="Li R."/>
            <person name="Liao H."/>
            <person name="Li X."/>
            <person name="Kong Y."/>
            <person name="Jiang Z."/>
            <person name="Chourrout D."/>
            <person name="Li R."/>
            <person name="Bao Z."/>
        </authorList>
    </citation>
    <scope>NUCLEOTIDE SEQUENCE [LARGE SCALE GENOMIC DNA]</scope>
    <source>
        <strain evidence="5 6">PY_sf001</strain>
    </source>
</reference>
<dbReference type="InterPro" id="IPR027417">
    <property type="entry name" value="P-loop_NTPase"/>
</dbReference>
<evidence type="ECO:0000256" key="3">
    <source>
        <dbReference type="ARBA" id="ARBA00023134"/>
    </source>
</evidence>
<evidence type="ECO:0000313" key="5">
    <source>
        <dbReference type="EMBL" id="OWF47418.1"/>
    </source>
</evidence>
<organism evidence="5 6">
    <name type="scientific">Mizuhopecten yessoensis</name>
    <name type="common">Japanese scallop</name>
    <name type="synonym">Patinopecten yessoensis</name>
    <dbReference type="NCBI Taxonomy" id="6573"/>
    <lineage>
        <taxon>Eukaryota</taxon>
        <taxon>Metazoa</taxon>
        <taxon>Spiralia</taxon>
        <taxon>Lophotrochozoa</taxon>
        <taxon>Mollusca</taxon>
        <taxon>Bivalvia</taxon>
        <taxon>Autobranchia</taxon>
        <taxon>Pteriomorphia</taxon>
        <taxon>Pectinida</taxon>
        <taxon>Pectinoidea</taxon>
        <taxon>Pectinidae</taxon>
        <taxon>Mizuhopecten</taxon>
    </lineage>
</organism>
<keyword evidence="3" id="KW-0342">GTP-binding</keyword>
<dbReference type="Gene3D" id="3.40.50.300">
    <property type="entry name" value="P-loop containing nucleotide triphosphate hydrolases"/>
    <property type="match status" value="1"/>
</dbReference>
<keyword evidence="6" id="KW-1185">Reference proteome</keyword>
<evidence type="ECO:0000256" key="1">
    <source>
        <dbReference type="ARBA" id="ARBA00008535"/>
    </source>
</evidence>
<protein>
    <submittedName>
        <fullName evidence="5">GTPase IMAP family member 7</fullName>
    </submittedName>
</protein>
<evidence type="ECO:0000259" key="4">
    <source>
        <dbReference type="PROSITE" id="PS51720"/>
    </source>
</evidence>
<dbReference type="Pfam" id="PF04548">
    <property type="entry name" value="AIG1"/>
    <property type="match status" value="1"/>
</dbReference>
<sequence length="272" mass="30854">MAVSDRNTSYGVEHEYRIALIGRTGSGKCATGNNILGKKAFTTKLSGSSETKRCEFHTAERFGKKLVVVDTQGLYDTTLSNDVVKENISKCIAILTPGPHAFILVLQVGRFTPEEQDTITQCSRIFGEEFFSHLIVLFTRREDLENDGVTIQEYVNGVPEELKNILRRCGHKYLAFDNSPRGMKTDFDVLELMRMVQTIIDETGKSYFSNDAFETSEKEFQRRANEIRLKGEEKIALTQKKIQEEIENLKITLEAQKREYRTQKTGNSSTGT</sequence>
<dbReference type="FunFam" id="3.40.50.300:FF:000366">
    <property type="entry name" value="GTPase, IMAP family member 2"/>
    <property type="match status" value="1"/>
</dbReference>
<proteinExistence type="inferred from homology"/>
<dbReference type="Proteomes" id="UP000242188">
    <property type="component" value="Unassembled WGS sequence"/>
</dbReference>
<dbReference type="EMBL" id="NEDP02003917">
    <property type="protein sequence ID" value="OWF47418.1"/>
    <property type="molecule type" value="Genomic_DNA"/>
</dbReference>
<comment type="similarity">
    <text evidence="1">Belongs to the TRAFAC class TrmE-Era-EngA-EngB-Septin-like GTPase superfamily. AIG1/Toc34/Toc159-like paraseptin GTPase family. IAN subfamily.</text>
</comment>
<dbReference type="PANTHER" id="PTHR10903">
    <property type="entry name" value="GTPASE, IMAP FAMILY MEMBER-RELATED"/>
    <property type="match status" value="1"/>
</dbReference>
<dbReference type="InterPro" id="IPR045058">
    <property type="entry name" value="GIMA/IAN/Toc"/>
</dbReference>